<dbReference type="InterPro" id="IPR001173">
    <property type="entry name" value="Glyco_trans_2-like"/>
</dbReference>
<evidence type="ECO:0000259" key="2">
    <source>
        <dbReference type="Pfam" id="PF00535"/>
    </source>
</evidence>
<sequence>MKIGFKCRLAQSLERGVSSVVVSVIIPAYNAAAFLGAAIASLQAQTLSQWEAIIVDDASTDGTLELARRIAASDFRVRVLALDVNSGPSAARNAGFAVATGEWIALLDADDVYLPARLSEMIAAAERLEADILADNQWLRDPSLGAIVRSGLPRSGRAKRISLTEFYLKSLSASGFDLGTLKPIFRASLVAQSGVQYRPLRYGEDFVFFAELLALGARAWRIPQPYYVYTLTTSEVDGNRSESSRTLTNYDLLLIGSNSIMDRYAARLSTTEKVAIRIRAYFIEEYKSAVIFKDQRRNKQYRSMLATLLRHPLIFIMILRGIRWRLRAMLPDQRYVPT</sequence>
<dbReference type="Proteomes" id="UP000422569">
    <property type="component" value="Chromosome"/>
</dbReference>
<organism evidence="3 4">
    <name type="scientific">Methylocystis parvus</name>
    <dbReference type="NCBI Taxonomy" id="134"/>
    <lineage>
        <taxon>Bacteria</taxon>
        <taxon>Pseudomonadati</taxon>
        <taxon>Pseudomonadota</taxon>
        <taxon>Alphaproteobacteria</taxon>
        <taxon>Hyphomicrobiales</taxon>
        <taxon>Methylocystaceae</taxon>
        <taxon>Methylocystis</taxon>
    </lineage>
</organism>
<dbReference type="Pfam" id="PF00535">
    <property type="entry name" value="Glycos_transf_2"/>
    <property type="match status" value="1"/>
</dbReference>
<evidence type="ECO:0000313" key="4">
    <source>
        <dbReference type="Proteomes" id="UP000422569"/>
    </source>
</evidence>
<keyword evidence="4" id="KW-1185">Reference proteome</keyword>
<feature type="transmembrane region" description="Helical" evidence="1">
    <location>
        <begin position="20"/>
        <end position="42"/>
    </location>
</feature>
<keyword evidence="3" id="KW-0808">Transferase</keyword>
<dbReference type="PANTHER" id="PTHR43685">
    <property type="entry name" value="GLYCOSYLTRANSFERASE"/>
    <property type="match status" value="1"/>
</dbReference>
<dbReference type="CDD" id="cd00761">
    <property type="entry name" value="Glyco_tranf_GTA_type"/>
    <property type="match status" value="1"/>
</dbReference>
<dbReference type="Gene3D" id="3.90.550.10">
    <property type="entry name" value="Spore Coat Polysaccharide Biosynthesis Protein SpsA, Chain A"/>
    <property type="match status" value="1"/>
</dbReference>
<protein>
    <submittedName>
        <fullName evidence="3">Glycosyltransferase family 2 protein</fullName>
    </submittedName>
</protein>
<dbReference type="InterPro" id="IPR050834">
    <property type="entry name" value="Glycosyltransf_2"/>
</dbReference>
<keyword evidence="1" id="KW-1133">Transmembrane helix</keyword>
<dbReference type="SUPFAM" id="SSF53448">
    <property type="entry name" value="Nucleotide-diphospho-sugar transferases"/>
    <property type="match status" value="1"/>
</dbReference>
<dbReference type="KEGG" id="mpar:F7D14_17435"/>
<keyword evidence="1" id="KW-0812">Transmembrane</keyword>
<dbReference type="EMBL" id="CP044331">
    <property type="protein sequence ID" value="QGM99092.1"/>
    <property type="molecule type" value="Genomic_DNA"/>
</dbReference>
<gene>
    <name evidence="3" type="ORF">F7D14_17435</name>
</gene>
<dbReference type="AlphaFoldDB" id="A0A6B8MBD8"/>
<name>A0A6B8MBD8_9HYPH</name>
<keyword evidence="1" id="KW-0472">Membrane</keyword>
<accession>A0A6B8MBD8</accession>
<reference evidence="3 4" key="1">
    <citation type="submission" date="2019-09" db="EMBL/GenBank/DDBJ databases">
        <title>Isolation and complete genome sequencing of Methylocystis species.</title>
        <authorList>
            <person name="Rumah B.L."/>
            <person name="Stead C.E."/>
            <person name="Stevens B.C."/>
            <person name="Minton N.P."/>
            <person name="Grosse-Honebrink A."/>
            <person name="Zhang Y."/>
        </authorList>
    </citation>
    <scope>NUCLEOTIDE SEQUENCE [LARGE SCALE GENOMIC DNA]</scope>
    <source>
        <strain evidence="3 4">BRCS2</strain>
    </source>
</reference>
<dbReference type="GO" id="GO:0016740">
    <property type="term" value="F:transferase activity"/>
    <property type="evidence" value="ECO:0007669"/>
    <property type="project" value="UniProtKB-KW"/>
</dbReference>
<feature type="domain" description="Glycosyltransferase 2-like" evidence="2">
    <location>
        <begin position="23"/>
        <end position="152"/>
    </location>
</feature>
<proteinExistence type="predicted"/>
<evidence type="ECO:0000313" key="3">
    <source>
        <dbReference type="EMBL" id="QGM99092.1"/>
    </source>
</evidence>
<evidence type="ECO:0000256" key="1">
    <source>
        <dbReference type="SAM" id="Phobius"/>
    </source>
</evidence>
<dbReference type="PANTHER" id="PTHR43685:SF2">
    <property type="entry name" value="GLYCOSYLTRANSFERASE 2-LIKE DOMAIN-CONTAINING PROTEIN"/>
    <property type="match status" value="1"/>
</dbReference>
<dbReference type="InterPro" id="IPR029044">
    <property type="entry name" value="Nucleotide-diphossugar_trans"/>
</dbReference>